<protein>
    <recommendedName>
        <fullName evidence="5">DUF5667 domain-containing protein</fullName>
    </recommendedName>
</protein>
<accession>A0A2M6W6L8</accession>
<name>A0A2M6W6L8_9BACT</name>
<evidence type="ECO:0000256" key="2">
    <source>
        <dbReference type="SAM" id="SignalP"/>
    </source>
</evidence>
<feature type="coiled-coil region" evidence="1">
    <location>
        <begin position="223"/>
        <end position="304"/>
    </location>
</feature>
<comment type="caution">
    <text evidence="3">The sequence shown here is derived from an EMBL/GenBank/DDBJ whole genome shotgun (WGS) entry which is preliminary data.</text>
</comment>
<gene>
    <name evidence="3" type="ORF">COU29_01395</name>
</gene>
<evidence type="ECO:0008006" key="5">
    <source>
        <dbReference type="Google" id="ProtNLM"/>
    </source>
</evidence>
<feature type="coiled-coil region" evidence="1">
    <location>
        <begin position="89"/>
        <end position="143"/>
    </location>
</feature>
<dbReference type="AlphaFoldDB" id="A0A2M6W6L8"/>
<dbReference type="EMBL" id="PFBV01000003">
    <property type="protein sequence ID" value="PIT88424.1"/>
    <property type="molecule type" value="Genomic_DNA"/>
</dbReference>
<feature type="chain" id="PRO_5014636978" description="DUF5667 domain-containing protein" evidence="2">
    <location>
        <begin position="22"/>
        <end position="354"/>
    </location>
</feature>
<evidence type="ECO:0000313" key="3">
    <source>
        <dbReference type="EMBL" id="PIT88424.1"/>
    </source>
</evidence>
<keyword evidence="2" id="KW-0732">Signal</keyword>
<keyword evidence="1" id="KW-0175">Coiled coil</keyword>
<organism evidence="3 4">
    <name type="scientific">Candidatus Magasanikbacteria bacterium CG10_big_fil_rev_8_21_14_0_10_36_32</name>
    <dbReference type="NCBI Taxonomy" id="1974646"/>
    <lineage>
        <taxon>Bacteria</taxon>
        <taxon>Candidatus Magasanikiibacteriota</taxon>
    </lineage>
</organism>
<reference evidence="4" key="1">
    <citation type="submission" date="2017-09" db="EMBL/GenBank/DDBJ databases">
        <title>Depth-based differentiation of microbial function through sediment-hosted aquifers and enrichment of novel symbionts in the deep terrestrial subsurface.</title>
        <authorList>
            <person name="Probst A.J."/>
            <person name="Ladd B."/>
            <person name="Jarett J.K."/>
            <person name="Geller-Mcgrath D.E."/>
            <person name="Sieber C.M.K."/>
            <person name="Emerson J.B."/>
            <person name="Anantharaman K."/>
            <person name="Thomas B.C."/>
            <person name="Malmstrom R."/>
            <person name="Stieglmeier M."/>
            <person name="Klingl A."/>
            <person name="Woyke T."/>
            <person name="Ryan C.M."/>
            <person name="Banfield J.F."/>
        </authorList>
    </citation>
    <scope>NUCLEOTIDE SEQUENCE [LARGE SCALE GENOMIC DNA]</scope>
</reference>
<proteinExistence type="predicted"/>
<evidence type="ECO:0000313" key="4">
    <source>
        <dbReference type="Proteomes" id="UP000231426"/>
    </source>
</evidence>
<dbReference type="Proteomes" id="UP000231426">
    <property type="component" value="Unassembled WGS sequence"/>
</dbReference>
<sequence length="354" mass="40442">MRKIIFLAAAFLLLGTMPAVAQETTEVTTDGGIVTVTTEENVVVTNEDIPVTVANDEVLSETVSVPGTLGLFWRNIRERVTLALTFNPVAKAEKQLQFAQERMSIAEMVATQAVNNPKLQDKAEKIMERANQLMEKIQERQELFNNGEDTRVRVLLRNTATQMVQREAVMNKIEAVLSPERLQKFETTRMNNIENSQRLLNALENENIPEEIQNHLQDVKEFIEAHATEVKQFQEEKKDLLERAASGDEEAKVQLQELHQERIETREERQGEKELLMQEGRTIKQEAQNTVREVKQEIRNQTVQSNIEAAKQLRAANQVQERIENRVNGQISASPVVEPVQEEIKEELQNRNGN</sequence>
<evidence type="ECO:0000256" key="1">
    <source>
        <dbReference type="SAM" id="Coils"/>
    </source>
</evidence>
<feature type="signal peptide" evidence="2">
    <location>
        <begin position="1"/>
        <end position="21"/>
    </location>
</feature>